<accession>A0AAP8U6F2</accession>
<dbReference type="EMBL" id="PRKQ01000004">
    <property type="protein sequence ID" value="PPB10679.1"/>
    <property type="molecule type" value="Genomic_DNA"/>
</dbReference>
<dbReference type="Pfam" id="PF13518">
    <property type="entry name" value="HTH_28"/>
    <property type="match status" value="1"/>
</dbReference>
<dbReference type="PANTHER" id="PTHR33795:SF1">
    <property type="entry name" value="INSERTION ELEMENT IS150 PROTEIN INSJ"/>
    <property type="match status" value="1"/>
</dbReference>
<dbReference type="PANTHER" id="PTHR33795">
    <property type="entry name" value="INSERTION ELEMENT IS150 PROTEIN INSJ"/>
    <property type="match status" value="1"/>
</dbReference>
<protein>
    <submittedName>
        <fullName evidence="3">Transposase</fullName>
    </submittedName>
</protein>
<comment type="caution">
    <text evidence="3">The sequence shown here is derived from an EMBL/GenBank/DDBJ whole genome shotgun (WGS) entry which is preliminary data.</text>
</comment>
<dbReference type="Proteomes" id="UP000239759">
    <property type="component" value="Unassembled WGS sequence"/>
</dbReference>
<dbReference type="InterPro" id="IPR009057">
    <property type="entry name" value="Homeodomain-like_sf"/>
</dbReference>
<dbReference type="Gene3D" id="1.10.10.60">
    <property type="entry name" value="Homeodomain-like"/>
    <property type="match status" value="1"/>
</dbReference>
<name>A0AAP8U6F2_BRELA</name>
<proteinExistence type="inferred from homology"/>
<evidence type="ECO:0000313" key="4">
    <source>
        <dbReference type="Proteomes" id="UP000239759"/>
    </source>
</evidence>
<dbReference type="AlphaFoldDB" id="A0AAP8U6F2"/>
<dbReference type="SUPFAM" id="SSF46689">
    <property type="entry name" value="Homeodomain-like"/>
    <property type="match status" value="1"/>
</dbReference>
<organism evidence="3 4">
    <name type="scientific">Brevibacillus laterosporus</name>
    <name type="common">Bacillus laterosporus</name>
    <dbReference type="NCBI Taxonomy" id="1465"/>
    <lineage>
        <taxon>Bacteria</taxon>
        <taxon>Bacillati</taxon>
        <taxon>Bacillota</taxon>
        <taxon>Bacilli</taxon>
        <taxon>Bacillales</taxon>
        <taxon>Paenibacillaceae</taxon>
        <taxon>Brevibacillus</taxon>
    </lineage>
</organism>
<feature type="domain" description="Insertion element IS150 protein InsJ-like helix-turn-helix" evidence="2">
    <location>
        <begin position="15"/>
        <end position="64"/>
    </location>
</feature>
<sequence>MAKKGQKFKRYSEEFKLKAVNLYQERGMSYKAITKALGIPSSTQVKQWVRKFNSGEGVMDKRGKSRSCDHPFIGRPRTKFATVEEERDYLKAQVEYLKKRNPNLHLGGRYGK</sequence>
<dbReference type="InterPro" id="IPR052057">
    <property type="entry name" value="IS150/IS1296_orfA-like"/>
</dbReference>
<evidence type="ECO:0000313" key="3">
    <source>
        <dbReference type="EMBL" id="PPB10679.1"/>
    </source>
</evidence>
<evidence type="ECO:0000259" key="2">
    <source>
        <dbReference type="Pfam" id="PF13518"/>
    </source>
</evidence>
<dbReference type="InterPro" id="IPR055247">
    <property type="entry name" value="InsJ-like_HTH"/>
</dbReference>
<comment type="similarity">
    <text evidence="1">Belongs to the IS150/IS1296 orfA family.</text>
</comment>
<dbReference type="RefSeq" id="WP_018674244.1">
    <property type="nucleotide sequence ID" value="NZ_JBCMYZ010000037.1"/>
</dbReference>
<evidence type="ECO:0000256" key="1">
    <source>
        <dbReference type="ARBA" id="ARBA00038232"/>
    </source>
</evidence>
<reference evidence="3 4" key="1">
    <citation type="submission" date="2018-02" db="EMBL/GenBank/DDBJ databases">
        <title>Comparative analysis of genomes of three Brevibacillus laterosporus strains producers of potent antimicrobials isolated from silage.</title>
        <authorList>
            <person name="Kojic M."/>
            <person name="Miljkovic M."/>
            <person name="Studholme D."/>
            <person name="Filipic B."/>
        </authorList>
    </citation>
    <scope>NUCLEOTIDE SEQUENCE [LARGE SCALE GENOMIC DNA]</scope>
    <source>
        <strain evidence="3 4">BGSP11</strain>
    </source>
</reference>
<gene>
    <name evidence="3" type="ORF">C4A77_05810</name>
</gene>